<evidence type="ECO:0000256" key="2">
    <source>
        <dbReference type="ARBA" id="ARBA00022485"/>
    </source>
</evidence>
<dbReference type="GO" id="GO:0006285">
    <property type="term" value="P:base-excision repair, AP site formation"/>
    <property type="evidence" value="ECO:0007669"/>
    <property type="project" value="TreeGrafter"/>
</dbReference>
<keyword evidence="10" id="KW-0238">DNA-binding</keyword>
<dbReference type="KEGG" id="bhc:JFL75_15740"/>
<name>A0A7T7XL41_9SPIR</name>
<keyword evidence="5 10" id="KW-0378">Hydrolase</keyword>
<dbReference type="Pfam" id="PF00730">
    <property type="entry name" value="HhH-GPD"/>
    <property type="match status" value="1"/>
</dbReference>
<dbReference type="FunFam" id="1.10.340.30:FF:000001">
    <property type="entry name" value="Endonuclease III"/>
    <property type="match status" value="1"/>
</dbReference>
<keyword evidence="12" id="KW-0540">Nuclease</keyword>
<feature type="binding site" evidence="10">
    <location>
        <position position="202"/>
    </location>
    <ligand>
        <name>[4Fe-4S] cluster</name>
        <dbReference type="ChEBI" id="CHEBI:49883"/>
    </ligand>
</feature>
<evidence type="ECO:0000256" key="4">
    <source>
        <dbReference type="ARBA" id="ARBA00022763"/>
    </source>
</evidence>
<evidence type="ECO:0000313" key="12">
    <source>
        <dbReference type="EMBL" id="QQO08371.1"/>
    </source>
</evidence>
<gene>
    <name evidence="10 12" type="primary">nth</name>
    <name evidence="12" type="ORF">JFL75_15740</name>
</gene>
<evidence type="ECO:0000313" key="13">
    <source>
        <dbReference type="Proteomes" id="UP000595917"/>
    </source>
</evidence>
<keyword evidence="7 10" id="KW-0411">Iron-sulfur</keyword>
<dbReference type="SUPFAM" id="SSF48150">
    <property type="entry name" value="DNA-glycosylase"/>
    <property type="match status" value="1"/>
</dbReference>
<protein>
    <recommendedName>
        <fullName evidence="10">Endonuclease III</fullName>
        <ecNumber evidence="10">4.2.99.18</ecNumber>
    </recommendedName>
    <alternativeName>
        <fullName evidence="10">DNA-(apurinic or apyrimidinic site) lyase</fullName>
    </alternativeName>
</protein>
<comment type="cofactor">
    <cofactor evidence="10">
        <name>[4Fe-4S] cluster</name>
        <dbReference type="ChEBI" id="CHEBI:49883"/>
    </cofactor>
    <text evidence="10">Binds 1 [4Fe-4S] cluster.</text>
</comment>
<comment type="function">
    <text evidence="10">DNA repair enzyme that has both DNA N-glycosylase activity and AP-lyase activity. The DNA N-glycosylase activity releases various damaged pyrimidines from DNA by cleaving the N-glycosidic bond, leaving an AP (apurinic/apyrimidinic) site. The AP-lyase activity cleaves the phosphodiester bond 3' to the AP site by a beta-elimination, leaving a 3'-terminal unsaturated sugar and a product with a terminal 5'-phosphate.</text>
</comment>
<dbReference type="RefSeq" id="WP_215625677.1">
    <property type="nucleotide sequence ID" value="NZ_CP067089.2"/>
</dbReference>
<comment type="similarity">
    <text evidence="1 10">Belongs to the Nth/MutY family.</text>
</comment>
<dbReference type="GO" id="GO:0046872">
    <property type="term" value="F:metal ion binding"/>
    <property type="evidence" value="ECO:0007669"/>
    <property type="project" value="UniProtKB-KW"/>
</dbReference>
<evidence type="ECO:0000256" key="6">
    <source>
        <dbReference type="ARBA" id="ARBA00023004"/>
    </source>
</evidence>
<reference evidence="12" key="1">
    <citation type="submission" date="2021-01" db="EMBL/GenBank/DDBJ databases">
        <title>Description of Breznakiella homolactica.</title>
        <authorList>
            <person name="Song Y."/>
            <person name="Brune A."/>
        </authorList>
    </citation>
    <scope>NUCLEOTIDE SEQUENCE</scope>
    <source>
        <strain evidence="12">RmG30</strain>
    </source>
</reference>
<evidence type="ECO:0000259" key="11">
    <source>
        <dbReference type="SMART" id="SM00478"/>
    </source>
</evidence>
<dbReference type="Proteomes" id="UP000595917">
    <property type="component" value="Chromosome"/>
</dbReference>
<keyword evidence="8 10" id="KW-0234">DNA repair</keyword>
<dbReference type="HAMAP" id="MF_00942">
    <property type="entry name" value="Nth"/>
    <property type="match status" value="1"/>
</dbReference>
<evidence type="ECO:0000256" key="8">
    <source>
        <dbReference type="ARBA" id="ARBA00023204"/>
    </source>
</evidence>
<dbReference type="InterPro" id="IPR011257">
    <property type="entry name" value="DNA_glycosylase"/>
</dbReference>
<evidence type="ECO:0000256" key="5">
    <source>
        <dbReference type="ARBA" id="ARBA00022801"/>
    </source>
</evidence>
<dbReference type="Pfam" id="PF00633">
    <property type="entry name" value="HHH"/>
    <property type="match status" value="1"/>
</dbReference>
<dbReference type="GO" id="GO:0019104">
    <property type="term" value="F:DNA N-glycosylase activity"/>
    <property type="evidence" value="ECO:0007669"/>
    <property type="project" value="UniProtKB-UniRule"/>
</dbReference>
<dbReference type="PANTHER" id="PTHR10359">
    <property type="entry name" value="A/G-SPECIFIC ADENINE GLYCOSYLASE/ENDONUCLEASE III"/>
    <property type="match status" value="1"/>
</dbReference>
<dbReference type="AlphaFoldDB" id="A0A7T7XL41"/>
<keyword evidence="12" id="KW-0255">Endonuclease</keyword>
<feature type="domain" description="HhH-GPD" evidence="11">
    <location>
        <begin position="46"/>
        <end position="193"/>
    </location>
</feature>
<feature type="binding site" evidence="10">
    <location>
        <position position="205"/>
    </location>
    <ligand>
        <name>[4Fe-4S] cluster</name>
        <dbReference type="ChEBI" id="CHEBI:49883"/>
    </ligand>
</feature>
<keyword evidence="6 10" id="KW-0408">Iron</keyword>
<organism evidence="12 13">
    <name type="scientific">Breznakiella homolactica</name>
    <dbReference type="NCBI Taxonomy" id="2798577"/>
    <lineage>
        <taxon>Bacteria</taxon>
        <taxon>Pseudomonadati</taxon>
        <taxon>Spirochaetota</taxon>
        <taxon>Spirochaetia</taxon>
        <taxon>Spirochaetales</taxon>
        <taxon>Breznakiellaceae</taxon>
        <taxon>Breznakiella</taxon>
    </lineage>
</organism>
<dbReference type="InterPro" id="IPR023170">
    <property type="entry name" value="HhH_base_excis_C"/>
</dbReference>
<evidence type="ECO:0000256" key="9">
    <source>
        <dbReference type="ARBA" id="ARBA00023295"/>
    </source>
</evidence>
<accession>A0A7T7XL41</accession>
<comment type="catalytic activity">
    <reaction evidence="10">
        <text>2'-deoxyribonucleotide-(2'-deoxyribose 5'-phosphate)-2'-deoxyribonucleotide-DNA = a 3'-end 2'-deoxyribonucleotide-(2,3-dehydro-2,3-deoxyribose 5'-phosphate)-DNA + a 5'-end 5'-phospho-2'-deoxyribonucleoside-DNA + H(+)</text>
        <dbReference type="Rhea" id="RHEA:66592"/>
        <dbReference type="Rhea" id="RHEA-COMP:13180"/>
        <dbReference type="Rhea" id="RHEA-COMP:16897"/>
        <dbReference type="Rhea" id="RHEA-COMP:17067"/>
        <dbReference type="ChEBI" id="CHEBI:15378"/>
        <dbReference type="ChEBI" id="CHEBI:136412"/>
        <dbReference type="ChEBI" id="CHEBI:157695"/>
        <dbReference type="ChEBI" id="CHEBI:167181"/>
        <dbReference type="EC" id="4.2.99.18"/>
    </reaction>
</comment>
<proteinExistence type="inferred from homology"/>
<feature type="binding site" evidence="10">
    <location>
        <position position="195"/>
    </location>
    <ligand>
        <name>[4Fe-4S] cluster</name>
        <dbReference type="ChEBI" id="CHEBI:49883"/>
    </ligand>
</feature>
<dbReference type="GO" id="GO:0051539">
    <property type="term" value="F:4 iron, 4 sulfur cluster binding"/>
    <property type="evidence" value="ECO:0007669"/>
    <property type="project" value="UniProtKB-UniRule"/>
</dbReference>
<feature type="binding site" evidence="10">
    <location>
        <position position="211"/>
    </location>
    <ligand>
        <name>[4Fe-4S] cluster</name>
        <dbReference type="ChEBI" id="CHEBI:49883"/>
    </ligand>
</feature>
<dbReference type="EMBL" id="CP067089">
    <property type="protein sequence ID" value="QQO08371.1"/>
    <property type="molecule type" value="Genomic_DNA"/>
</dbReference>
<dbReference type="PIRSF" id="PIRSF001435">
    <property type="entry name" value="Nth"/>
    <property type="match status" value="1"/>
</dbReference>
<evidence type="ECO:0000256" key="3">
    <source>
        <dbReference type="ARBA" id="ARBA00022723"/>
    </source>
</evidence>
<dbReference type="EC" id="4.2.99.18" evidence="10"/>
<dbReference type="GO" id="GO:0003677">
    <property type="term" value="F:DNA binding"/>
    <property type="evidence" value="ECO:0007669"/>
    <property type="project" value="UniProtKB-UniRule"/>
</dbReference>
<dbReference type="SMART" id="SM00478">
    <property type="entry name" value="ENDO3c"/>
    <property type="match status" value="1"/>
</dbReference>
<dbReference type="NCBIfam" id="TIGR01083">
    <property type="entry name" value="nth"/>
    <property type="match status" value="1"/>
</dbReference>
<keyword evidence="10" id="KW-0456">Lyase</keyword>
<dbReference type="Gene3D" id="1.10.340.30">
    <property type="entry name" value="Hypothetical protein, domain 2"/>
    <property type="match status" value="1"/>
</dbReference>
<keyword evidence="13" id="KW-1185">Reference proteome</keyword>
<dbReference type="CDD" id="cd00056">
    <property type="entry name" value="ENDO3c"/>
    <property type="match status" value="1"/>
</dbReference>
<sequence>MDSGENTKQKGKRLEKIITVLQPLYPRLKPMLHYKTPFQLLVATVLAAQCTDAMVNTVTPALFSRYPDPKALSEAPLDDLETIIHSTGFYRAKSRNIKTLSAILTADYSGEVPRTMDELTRLPGVGRKTAGVVLSAFFDVPAIIVDTHFMRVTRRMGFTDSDNPAHIEKDIAAAAPESQWTAISHILNQHGRAVCHARKPECGVCTAEYLCPKNGVPEKP</sequence>
<dbReference type="InterPro" id="IPR003265">
    <property type="entry name" value="HhH-GPD_domain"/>
</dbReference>
<keyword evidence="4 10" id="KW-0227">DNA damage</keyword>
<dbReference type="InterPro" id="IPR005759">
    <property type="entry name" value="Nth"/>
</dbReference>
<dbReference type="PANTHER" id="PTHR10359:SF18">
    <property type="entry name" value="ENDONUCLEASE III"/>
    <property type="match status" value="1"/>
</dbReference>
<evidence type="ECO:0000256" key="1">
    <source>
        <dbReference type="ARBA" id="ARBA00008343"/>
    </source>
</evidence>
<dbReference type="Gene3D" id="1.10.1670.10">
    <property type="entry name" value="Helix-hairpin-Helix base-excision DNA repair enzymes (C-terminal)"/>
    <property type="match status" value="1"/>
</dbReference>
<dbReference type="InterPro" id="IPR000445">
    <property type="entry name" value="HhH_motif"/>
</dbReference>
<keyword evidence="9 10" id="KW-0326">Glycosidase</keyword>
<keyword evidence="3 10" id="KW-0479">Metal-binding</keyword>
<dbReference type="GO" id="GO:0140078">
    <property type="term" value="F:class I DNA-(apurinic or apyrimidinic site) endonuclease activity"/>
    <property type="evidence" value="ECO:0007669"/>
    <property type="project" value="UniProtKB-EC"/>
</dbReference>
<evidence type="ECO:0000256" key="7">
    <source>
        <dbReference type="ARBA" id="ARBA00023014"/>
    </source>
</evidence>
<keyword evidence="2 10" id="KW-0004">4Fe-4S</keyword>
<evidence type="ECO:0000256" key="10">
    <source>
        <dbReference type="HAMAP-Rule" id="MF_00942"/>
    </source>
</evidence>